<dbReference type="OrthoDB" id="5215637at2759"/>
<dbReference type="EMBL" id="AP024445">
    <property type="protein sequence ID" value="BCS22348.1"/>
    <property type="molecule type" value="Genomic_DNA"/>
</dbReference>
<evidence type="ECO:0008006" key="5">
    <source>
        <dbReference type="Google" id="ProtNLM"/>
    </source>
</evidence>
<sequence>MIRTMTTPSSGLSLLGAVLLFLLPFLPRIQANEAAPCYAPNTKRIDARYMPCISMDGMDSMCCRLNATDPDICKPNGLCYWEDIDGGGSDKPGRAGWYRGLCTRQDWDTPNCLPKTMCDDDAGGDSSYTSRLFTCNDGKYCCGNTSDCCTDPKMFTVSPTLVPIGSSASSGAAATITATVSGKSDSSTKTAIGLGVGVPLGILMIAGAGGGFLWGRRSMKAKYAQIQNQGFNIPMGVVQAGGEVQHADSKSVHEADIIQPQPLELPAGRNDR</sequence>
<organism evidence="3 4">
    <name type="scientific">Aspergillus puulaauensis</name>
    <dbReference type="NCBI Taxonomy" id="1220207"/>
    <lineage>
        <taxon>Eukaryota</taxon>
        <taxon>Fungi</taxon>
        <taxon>Dikarya</taxon>
        <taxon>Ascomycota</taxon>
        <taxon>Pezizomycotina</taxon>
        <taxon>Eurotiomycetes</taxon>
        <taxon>Eurotiomycetidae</taxon>
        <taxon>Eurotiales</taxon>
        <taxon>Aspergillaceae</taxon>
        <taxon>Aspergillus</taxon>
    </lineage>
</organism>
<keyword evidence="1" id="KW-0812">Transmembrane</keyword>
<reference evidence="3" key="1">
    <citation type="submission" date="2021-01" db="EMBL/GenBank/DDBJ databases">
        <authorList>
            <consortium name="Aspergillus puulaauensis MK2 genome sequencing consortium"/>
            <person name="Kazuki M."/>
            <person name="Futagami T."/>
        </authorList>
    </citation>
    <scope>NUCLEOTIDE SEQUENCE</scope>
    <source>
        <strain evidence="3">MK2</strain>
    </source>
</reference>
<evidence type="ECO:0000313" key="3">
    <source>
        <dbReference type="EMBL" id="BCS22348.1"/>
    </source>
</evidence>
<dbReference type="KEGG" id="apuu:APUU_30573A"/>
<dbReference type="Proteomes" id="UP000654913">
    <property type="component" value="Chromosome 3"/>
</dbReference>
<keyword evidence="1" id="KW-0472">Membrane</keyword>
<keyword evidence="2" id="KW-0732">Signal</keyword>
<gene>
    <name evidence="3" type="ORF">APUU_30573A</name>
</gene>
<dbReference type="GeneID" id="64972353"/>
<feature type="signal peptide" evidence="2">
    <location>
        <begin position="1"/>
        <end position="31"/>
    </location>
</feature>
<feature type="chain" id="PRO_5031559996" description="Mid2 domain-containing protein" evidence="2">
    <location>
        <begin position="32"/>
        <end position="272"/>
    </location>
</feature>
<proteinExistence type="predicted"/>
<dbReference type="RefSeq" id="XP_041554542.1">
    <property type="nucleotide sequence ID" value="XM_041701681.1"/>
</dbReference>
<evidence type="ECO:0000256" key="1">
    <source>
        <dbReference type="SAM" id="Phobius"/>
    </source>
</evidence>
<dbReference type="AlphaFoldDB" id="A0A7R7XJQ3"/>
<name>A0A7R7XJQ3_9EURO</name>
<accession>A0A7R7XJQ3</accession>
<keyword evidence="4" id="KW-1185">Reference proteome</keyword>
<reference evidence="3" key="2">
    <citation type="submission" date="2021-02" db="EMBL/GenBank/DDBJ databases">
        <title>Aspergillus puulaauensis MK2 genome sequence.</title>
        <authorList>
            <person name="Futagami T."/>
            <person name="Mori K."/>
            <person name="Kadooka C."/>
            <person name="Tanaka T."/>
        </authorList>
    </citation>
    <scope>NUCLEOTIDE SEQUENCE</scope>
    <source>
        <strain evidence="3">MK2</strain>
    </source>
</reference>
<evidence type="ECO:0000256" key="2">
    <source>
        <dbReference type="SAM" id="SignalP"/>
    </source>
</evidence>
<keyword evidence="1" id="KW-1133">Transmembrane helix</keyword>
<feature type="transmembrane region" description="Helical" evidence="1">
    <location>
        <begin position="191"/>
        <end position="214"/>
    </location>
</feature>
<evidence type="ECO:0000313" key="4">
    <source>
        <dbReference type="Proteomes" id="UP000654913"/>
    </source>
</evidence>
<protein>
    <recommendedName>
        <fullName evidence="5">Mid2 domain-containing protein</fullName>
    </recommendedName>
</protein>